<evidence type="ECO:0000313" key="2">
    <source>
        <dbReference type="EMBL" id="KFM29160.1"/>
    </source>
</evidence>
<dbReference type="GeneID" id="23616907"/>
<keyword evidence="1" id="KW-0812">Transmembrane</keyword>
<feature type="transmembrane region" description="Helical" evidence="1">
    <location>
        <begin position="6"/>
        <end position="26"/>
    </location>
</feature>
<reference evidence="2 3" key="1">
    <citation type="journal article" date="2014" name="BMC Genomics">
        <title>Oil accumulation mechanisms of the oleaginous microalga Chlorella protothecoides revealed through its genome, transcriptomes, and proteomes.</title>
        <authorList>
            <person name="Gao C."/>
            <person name="Wang Y."/>
            <person name="Shen Y."/>
            <person name="Yan D."/>
            <person name="He X."/>
            <person name="Dai J."/>
            <person name="Wu Q."/>
        </authorList>
    </citation>
    <scope>NUCLEOTIDE SEQUENCE [LARGE SCALE GENOMIC DNA]</scope>
    <source>
        <strain evidence="2 3">0710</strain>
    </source>
</reference>
<evidence type="ECO:0000256" key="1">
    <source>
        <dbReference type="SAM" id="Phobius"/>
    </source>
</evidence>
<protein>
    <submittedName>
        <fullName evidence="2">Uncharacterized protein</fullName>
    </submittedName>
</protein>
<gene>
    <name evidence="2" type="ORF">F751_5516</name>
</gene>
<accession>A0A087STV6</accession>
<evidence type="ECO:0000313" key="3">
    <source>
        <dbReference type="Proteomes" id="UP000028924"/>
    </source>
</evidence>
<dbReference type="EMBL" id="KL662187">
    <property type="protein sequence ID" value="KFM29160.1"/>
    <property type="molecule type" value="Genomic_DNA"/>
</dbReference>
<dbReference type="AlphaFoldDB" id="A0A087STV6"/>
<name>A0A087STV6_AUXPR</name>
<dbReference type="KEGG" id="apro:F751_5516"/>
<keyword evidence="1" id="KW-1133">Transmembrane helix</keyword>
<keyword evidence="3" id="KW-1185">Reference proteome</keyword>
<sequence>MTCGPVKIAVVVGLAILLIASLALPLRDSRSKEYIRASLGHVEGPSLLEPSVQVASKGADPGWGTSRPDTAAAMTSYADRLRRPLPTGPP</sequence>
<keyword evidence="1" id="KW-0472">Membrane</keyword>
<proteinExistence type="predicted"/>
<organism evidence="2 3">
    <name type="scientific">Auxenochlorella protothecoides</name>
    <name type="common">Green microalga</name>
    <name type="synonym">Chlorella protothecoides</name>
    <dbReference type="NCBI Taxonomy" id="3075"/>
    <lineage>
        <taxon>Eukaryota</taxon>
        <taxon>Viridiplantae</taxon>
        <taxon>Chlorophyta</taxon>
        <taxon>core chlorophytes</taxon>
        <taxon>Trebouxiophyceae</taxon>
        <taxon>Chlorellales</taxon>
        <taxon>Chlorellaceae</taxon>
        <taxon>Auxenochlorella</taxon>
    </lineage>
</organism>
<dbReference type="Proteomes" id="UP000028924">
    <property type="component" value="Unassembled WGS sequence"/>
</dbReference>
<dbReference type="RefSeq" id="XP_011402213.1">
    <property type="nucleotide sequence ID" value="XM_011403911.1"/>
</dbReference>